<proteinExistence type="predicted"/>
<protein>
    <submittedName>
        <fullName evidence="1">Uncharacterized protein</fullName>
    </submittedName>
</protein>
<gene>
    <name evidence="1" type="ORF">M094_4101</name>
</gene>
<accession>A0A078S504</accession>
<evidence type="ECO:0000313" key="2">
    <source>
        <dbReference type="Proteomes" id="UP000028013"/>
    </source>
</evidence>
<organism evidence="1 2">
    <name type="scientific">Bacteroides uniformis str. 3978 T3 ii</name>
    <dbReference type="NCBI Taxonomy" id="1339349"/>
    <lineage>
        <taxon>Bacteria</taxon>
        <taxon>Pseudomonadati</taxon>
        <taxon>Bacteroidota</taxon>
        <taxon>Bacteroidia</taxon>
        <taxon>Bacteroidales</taxon>
        <taxon>Bacteroidaceae</taxon>
        <taxon>Bacteroides</taxon>
    </lineage>
</organism>
<reference evidence="1 2" key="1">
    <citation type="submission" date="2014-04" db="EMBL/GenBank/DDBJ databases">
        <authorList>
            <person name="Sears C."/>
            <person name="Carroll K."/>
            <person name="Sack B.R."/>
            <person name="Qadri F."/>
            <person name="Myers L.L."/>
            <person name="Chung G.-T."/>
            <person name="Escheverria P."/>
            <person name="Fraser C.M."/>
            <person name="Sadzewicz L."/>
            <person name="Shefchek K.A."/>
            <person name="Tallon L."/>
            <person name="Das S.P."/>
            <person name="Daugherty S."/>
            <person name="Mongodin E.F."/>
        </authorList>
    </citation>
    <scope>NUCLEOTIDE SEQUENCE [LARGE SCALE GENOMIC DNA]</scope>
    <source>
        <strain evidence="1 2">3978 T3 ii</strain>
    </source>
</reference>
<dbReference type="AlphaFoldDB" id="A0A078S504"/>
<sequence length="94" mass="9959">MAFYIKVTREVADKLGVAGIRNSTADGNVLLWQADVAGFPGDTVFDRAAVVGGVCLSPQQAKGEIDGVEDPVEVATPEGFMDKDGEEVTDERSE</sequence>
<evidence type="ECO:0000313" key="1">
    <source>
        <dbReference type="EMBL" id="KDS56452.1"/>
    </source>
</evidence>
<name>A0A078S504_BACUN</name>
<dbReference type="Proteomes" id="UP000028013">
    <property type="component" value="Unassembled WGS sequence"/>
</dbReference>
<dbReference type="EMBL" id="JNHN01000098">
    <property type="protein sequence ID" value="KDS56452.1"/>
    <property type="molecule type" value="Genomic_DNA"/>
</dbReference>
<comment type="caution">
    <text evidence="1">The sequence shown here is derived from an EMBL/GenBank/DDBJ whole genome shotgun (WGS) entry which is preliminary data.</text>
</comment>
<dbReference type="RefSeq" id="WP_035449790.1">
    <property type="nucleotide sequence ID" value="NZ_JNHN01000098.1"/>
</dbReference>
<dbReference type="PATRIC" id="fig|1339349.3.peg.904"/>